<proteinExistence type="predicted"/>
<reference evidence="2" key="1">
    <citation type="journal article" date="2020" name="Nature">
        <title>Giant virus diversity and host interactions through global metagenomics.</title>
        <authorList>
            <person name="Schulz F."/>
            <person name="Roux S."/>
            <person name="Paez-Espino D."/>
            <person name="Jungbluth S."/>
            <person name="Walsh D.A."/>
            <person name="Denef V.J."/>
            <person name="McMahon K.D."/>
            <person name="Konstantinidis K.T."/>
            <person name="Eloe-Fadrosh E.A."/>
            <person name="Kyrpides N.C."/>
            <person name="Woyke T."/>
        </authorList>
    </citation>
    <scope>NUCLEOTIDE SEQUENCE</scope>
    <source>
        <strain evidence="2">GVMAG-M-3300023174-68</strain>
    </source>
</reference>
<dbReference type="AlphaFoldDB" id="A0A6C0DUQ6"/>
<evidence type="ECO:0000256" key="1">
    <source>
        <dbReference type="SAM" id="Phobius"/>
    </source>
</evidence>
<sequence length="89" mass="9744">MAQKLLKLVCYIPGGQYISPFLTALVNPFCCCVLLLSVFTPIATSAPNVLNSKDGEKSTGKAFTSAFLIWYPVVVLINCLIFYVLCKYG</sequence>
<evidence type="ECO:0000313" key="2">
    <source>
        <dbReference type="EMBL" id="QHT20567.1"/>
    </source>
</evidence>
<dbReference type="EMBL" id="MN739679">
    <property type="protein sequence ID" value="QHT20567.1"/>
    <property type="molecule type" value="Genomic_DNA"/>
</dbReference>
<feature type="transmembrane region" description="Helical" evidence="1">
    <location>
        <begin position="21"/>
        <end position="42"/>
    </location>
</feature>
<keyword evidence="1" id="KW-0812">Transmembrane</keyword>
<organism evidence="2">
    <name type="scientific">viral metagenome</name>
    <dbReference type="NCBI Taxonomy" id="1070528"/>
    <lineage>
        <taxon>unclassified sequences</taxon>
        <taxon>metagenomes</taxon>
        <taxon>organismal metagenomes</taxon>
    </lineage>
</organism>
<accession>A0A6C0DUQ6</accession>
<name>A0A6C0DUQ6_9ZZZZ</name>
<protein>
    <submittedName>
        <fullName evidence="2">Uncharacterized protein</fullName>
    </submittedName>
</protein>
<keyword evidence="1" id="KW-1133">Transmembrane helix</keyword>
<feature type="transmembrane region" description="Helical" evidence="1">
    <location>
        <begin position="62"/>
        <end position="86"/>
    </location>
</feature>
<keyword evidence="1" id="KW-0472">Membrane</keyword>